<sequence>MPTAIHSAPIDQRIEWLMELSRTHSALFCDPENSLARQRYLAEHPTRIIALKCMDGRIHLPYATKTPLGIVHPFRNLGGIFDLGWPYMGDLLESQVMEAIHQGRRVLIIITYHFSKGDKSRGCAGFNCDKDAAMVHANEIREQVEAIFGHGHKTVYPLVCGFETDEDALILHSSEGESLDLSTLKPDELDSLPVKLEGFFTDMPAQVRHDLLPLVEGNLRHIDEMRQLQRDLDIEHSEWVICVGRGFDFLHVPNVALIIGPYSPDLSDPIIKAAGIIRANMAQGRIPDDGFLLLSSAPYDEVGPDQARAELKARFMAEFAANVIGETQPALAEKMLIRTATLHWSTRRLELL</sequence>
<dbReference type="Pfam" id="PF20686">
    <property type="entry name" value="CsoSCA_cat"/>
    <property type="match status" value="1"/>
</dbReference>
<name>A0A5J6LF89_9GAMM</name>
<gene>
    <name evidence="2" type="ORF">F5I99_11585</name>
</gene>
<dbReference type="RefSeq" id="WP_151056174.1">
    <property type="nucleotide sequence ID" value="NZ_CP044222.1"/>
</dbReference>
<dbReference type="InterPro" id="IPR048539">
    <property type="entry name" value="CsoSCA_cat"/>
</dbReference>
<protein>
    <recommendedName>
        <fullName evidence="1">Carboxysome Shell Carbonic Anhydrase catalytic domain-containing protein</fullName>
    </recommendedName>
</protein>
<evidence type="ECO:0000259" key="1">
    <source>
        <dbReference type="Pfam" id="PF20686"/>
    </source>
</evidence>
<feature type="domain" description="Carboxysome Shell Carbonic Anhydrase catalytic" evidence="1">
    <location>
        <begin position="52"/>
        <end position="175"/>
    </location>
</feature>
<evidence type="ECO:0000313" key="3">
    <source>
        <dbReference type="Proteomes" id="UP000325606"/>
    </source>
</evidence>
<accession>A0A5J6LF89</accession>
<organism evidence="2 3">
    <name type="scientific">Nitrincola iocasae</name>
    <dbReference type="NCBI Taxonomy" id="2614693"/>
    <lineage>
        <taxon>Bacteria</taxon>
        <taxon>Pseudomonadati</taxon>
        <taxon>Pseudomonadota</taxon>
        <taxon>Gammaproteobacteria</taxon>
        <taxon>Oceanospirillales</taxon>
        <taxon>Oceanospirillaceae</taxon>
        <taxon>Nitrincola</taxon>
    </lineage>
</organism>
<dbReference type="EMBL" id="CP044222">
    <property type="protein sequence ID" value="QEW07098.1"/>
    <property type="molecule type" value="Genomic_DNA"/>
</dbReference>
<reference evidence="2 3" key="1">
    <citation type="submission" date="2019-09" db="EMBL/GenBank/DDBJ databases">
        <title>Nitrincola iocasae sp. nov., a bacterium isolated from the sediment collected at a cold seep field in South China Sea.</title>
        <authorList>
            <person name="Zhang H."/>
            <person name="Wang H."/>
            <person name="Li C."/>
        </authorList>
    </citation>
    <scope>NUCLEOTIDE SEQUENCE [LARGE SCALE GENOMIC DNA]</scope>
    <source>
        <strain evidence="2 3">KXZD1103</strain>
    </source>
</reference>
<dbReference type="KEGG" id="nik:F5I99_11585"/>
<dbReference type="AlphaFoldDB" id="A0A5J6LF89"/>
<dbReference type="Proteomes" id="UP000325606">
    <property type="component" value="Chromosome"/>
</dbReference>
<evidence type="ECO:0000313" key="2">
    <source>
        <dbReference type="EMBL" id="QEW07098.1"/>
    </source>
</evidence>
<keyword evidence="3" id="KW-1185">Reference proteome</keyword>
<proteinExistence type="predicted"/>